<evidence type="ECO:0008006" key="6">
    <source>
        <dbReference type="Google" id="ProtNLM"/>
    </source>
</evidence>
<name>A0AB35YQ21_9FLAO</name>
<evidence type="ECO:0000313" key="5">
    <source>
        <dbReference type="Proteomes" id="UP001390963"/>
    </source>
</evidence>
<sequence>MKNVVAVLFLFISISAFSQDPFLQKSSPEVEKEAKVITNKYLPELGMTGQQVLLFQQKVAEFLIRKNKIETELNGKEKLNALYKLQVEETAEMNDILTQPQMEVYKKVKPKFQPLEKIETE</sequence>
<dbReference type="Proteomes" id="UP001388259">
    <property type="component" value="Unassembled WGS sequence"/>
</dbReference>
<dbReference type="EMBL" id="JAZBJM010000001">
    <property type="protein sequence ID" value="MEM0516831.1"/>
    <property type="molecule type" value="Genomic_DNA"/>
</dbReference>
<dbReference type="EMBL" id="JBANCF010000004">
    <property type="protein sequence ID" value="MEM0573355.1"/>
    <property type="molecule type" value="Genomic_DNA"/>
</dbReference>
<keyword evidence="5" id="KW-1185">Reference proteome</keyword>
<feature type="signal peptide" evidence="1">
    <location>
        <begin position="1"/>
        <end position="18"/>
    </location>
</feature>
<evidence type="ECO:0000313" key="3">
    <source>
        <dbReference type="EMBL" id="MEM0573355.1"/>
    </source>
</evidence>
<dbReference type="AlphaFoldDB" id="A0AB35YQ21"/>
<reference evidence="2 5" key="1">
    <citation type="submission" date="2024-01" db="EMBL/GenBank/DDBJ databases">
        <title>Aequorivita flavus sp. nov., isolated from deep-sea sediment.</title>
        <authorList>
            <person name="Chen X."/>
        </authorList>
    </citation>
    <scope>NUCLEOTIDE SEQUENCE</scope>
    <source>
        <strain evidence="2">MCCC 1A16923</strain>
        <strain evidence="3 5">MCCC 1A16935</strain>
    </source>
</reference>
<evidence type="ECO:0000256" key="1">
    <source>
        <dbReference type="SAM" id="SignalP"/>
    </source>
</evidence>
<dbReference type="RefSeq" id="WP_279447963.1">
    <property type="nucleotide sequence ID" value="NZ_JAZBJM010000001.1"/>
</dbReference>
<evidence type="ECO:0000313" key="2">
    <source>
        <dbReference type="EMBL" id="MEM0516831.1"/>
    </source>
</evidence>
<proteinExistence type="predicted"/>
<feature type="chain" id="PRO_5044296531" description="DUF4168 domain-containing protein" evidence="1">
    <location>
        <begin position="19"/>
        <end position="121"/>
    </location>
</feature>
<organism evidence="2 4">
    <name type="scientific">Aequorivita flava</name>
    <dbReference type="NCBI Taxonomy" id="3114371"/>
    <lineage>
        <taxon>Bacteria</taxon>
        <taxon>Pseudomonadati</taxon>
        <taxon>Bacteroidota</taxon>
        <taxon>Flavobacteriia</taxon>
        <taxon>Flavobacteriales</taxon>
        <taxon>Flavobacteriaceae</taxon>
        <taxon>Aequorivita</taxon>
    </lineage>
</organism>
<dbReference type="Proteomes" id="UP001390963">
    <property type="component" value="Unassembled WGS sequence"/>
</dbReference>
<accession>A0AB35YQ21</accession>
<gene>
    <name evidence="3" type="ORF">VZD24_07500</name>
    <name evidence="2" type="ORF">VZD85_00580</name>
</gene>
<evidence type="ECO:0000313" key="4">
    <source>
        <dbReference type="Proteomes" id="UP001388259"/>
    </source>
</evidence>
<keyword evidence="1" id="KW-0732">Signal</keyword>
<protein>
    <recommendedName>
        <fullName evidence="6">DUF4168 domain-containing protein</fullName>
    </recommendedName>
</protein>
<comment type="caution">
    <text evidence="2">The sequence shown here is derived from an EMBL/GenBank/DDBJ whole genome shotgun (WGS) entry which is preliminary data.</text>
</comment>